<keyword evidence="2" id="KW-1185">Reference proteome</keyword>
<comment type="caution">
    <text evidence="1">The sequence shown here is derived from an EMBL/GenBank/DDBJ whole genome shotgun (WGS) entry which is preliminary data.</text>
</comment>
<protein>
    <submittedName>
        <fullName evidence="1">Uncharacterized protein</fullName>
    </submittedName>
</protein>
<reference evidence="1 2" key="1">
    <citation type="submission" date="2020-08" db="EMBL/GenBank/DDBJ databases">
        <title>Genomic Encyclopedia of Type Strains, Phase III (KMG-III): the genomes of soil and plant-associated and newly described type strains.</title>
        <authorList>
            <person name="Whitman W."/>
        </authorList>
    </citation>
    <scope>NUCLEOTIDE SEQUENCE [LARGE SCALE GENOMIC DNA]</scope>
    <source>
        <strain evidence="1 2">CECT 3273</strain>
    </source>
</reference>
<organism evidence="1 2">
    <name type="scientific">Streptomyces griseomycini</name>
    <dbReference type="NCBI Taxonomy" id="66895"/>
    <lineage>
        <taxon>Bacteria</taxon>
        <taxon>Bacillati</taxon>
        <taxon>Actinomycetota</taxon>
        <taxon>Actinomycetes</taxon>
        <taxon>Kitasatosporales</taxon>
        <taxon>Streptomycetaceae</taxon>
        <taxon>Streptomyces</taxon>
    </lineage>
</organism>
<sequence length="190" mass="19936">MGRTDADALVDRARDALHAGGEEADVCAGLARDTGDPRAAALATCLALGVPRAEAERRLATQEAAAAFAELGPGDEEALALVLQAGGAFVVDRRLDAHEQRIRDLLGTAVTAYGAGLPSGLAVSLWRWLRAGELARAYLQLARREARADGSPSAYWAALVTAGELLPDGDGIDEAREHCRRMAKRCPAAP</sequence>
<dbReference type="RefSeq" id="WP_184817446.1">
    <property type="nucleotide sequence ID" value="NZ_BMTK01000001.1"/>
</dbReference>
<accession>A0A7W7PNP5</accession>
<evidence type="ECO:0000313" key="2">
    <source>
        <dbReference type="Proteomes" id="UP000579523"/>
    </source>
</evidence>
<gene>
    <name evidence="1" type="ORF">FHS37_000628</name>
</gene>
<proteinExistence type="predicted"/>
<dbReference type="AlphaFoldDB" id="A0A7W7PNP5"/>
<name>A0A7W7PNP5_9ACTN</name>
<dbReference type="Proteomes" id="UP000579523">
    <property type="component" value="Unassembled WGS sequence"/>
</dbReference>
<dbReference type="EMBL" id="JACHJI010000001">
    <property type="protein sequence ID" value="MBB4896612.1"/>
    <property type="molecule type" value="Genomic_DNA"/>
</dbReference>
<evidence type="ECO:0000313" key="1">
    <source>
        <dbReference type="EMBL" id="MBB4896612.1"/>
    </source>
</evidence>